<dbReference type="InterPro" id="IPR036779">
    <property type="entry name" value="LysM_dom_sf"/>
</dbReference>
<proteinExistence type="predicted"/>
<dbReference type="Pfam" id="PF01476">
    <property type="entry name" value="LysM"/>
    <property type="match status" value="1"/>
</dbReference>
<dbReference type="SMART" id="SM00257">
    <property type="entry name" value="LysM"/>
    <property type="match status" value="1"/>
</dbReference>
<feature type="compositionally biased region" description="Low complexity" evidence="1">
    <location>
        <begin position="312"/>
        <end position="328"/>
    </location>
</feature>
<evidence type="ECO:0000313" key="4">
    <source>
        <dbReference type="Proteomes" id="UP001314263"/>
    </source>
</evidence>
<sequence>MSDEASSSSTAAAEASSSSQAPFVTHQVTKLDTMAGLAIRYGVSVADIKRANGLLSDSAMFAKDKLLIPTQAMPPMGMEYSTWAGMIVAQYGRFPGSHMGNGIVYNNGAAGGSPSRQSAALDQLQRYYGTGDTCSEPGDFKPGSAAAGLARLKRLSTGRSESIEIEMTEIEHEPDSCHSPSAGVLRTSEYAGSREGRTVDDRLRRRKALEDAEISPSSNGHPGDGAQQPSGSGPGRPRPPVAPVQMPGSAAPSGRRQSIMDRVKRVASQPTLSGLPQALGVPNILKAAEALVARVDPGGSVSPPPSTASRELPPLQTPSGQPSPGSSGIKRMPSGSLVALDGALKKKD</sequence>
<reference evidence="3 4" key="1">
    <citation type="submission" date="2023-10" db="EMBL/GenBank/DDBJ databases">
        <authorList>
            <person name="Maclean D."/>
            <person name="Macfadyen A."/>
        </authorList>
    </citation>
    <scope>NUCLEOTIDE SEQUENCE [LARGE SCALE GENOMIC DNA]</scope>
</reference>
<dbReference type="CDD" id="cd00118">
    <property type="entry name" value="LysM"/>
    <property type="match status" value="1"/>
</dbReference>
<gene>
    <name evidence="3" type="ORF">CVIRNUC_001259</name>
</gene>
<feature type="compositionally biased region" description="Basic and acidic residues" evidence="1">
    <location>
        <begin position="192"/>
        <end position="203"/>
    </location>
</feature>
<dbReference type="EMBL" id="CAUYUE010000002">
    <property type="protein sequence ID" value="CAK0740559.1"/>
    <property type="molecule type" value="Genomic_DNA"/>
</dbReference>
<comment type="caution">
    <text evidence="3">The sequence shown here is derived from an EMBL/GenBank/DDBJ whole genome shotgun (WGS) entry which is preliminary data.</text>
</comment>
<dbReference type="AlphaFoldDB" id="A0AAV1HUV9"/>
<evidence type="ECO:0000256" key="1">
    <source>
        <dbReference type="SAM" id="MobiDB-lite"/>
    </source>
</evidence>
<dbReference type="Gene3D" id="3.10.350.10">
    <property type="entry name" value="LysM domain"/>
    <property type="match status" value="1"/>
</dbReference>
<dbReference type="SUPFAM" id="SSF54106">
    <property type="entry name" value="LysM domain"/>
    <property type="match status" value="1"/>
</dbReference>
<protein>
    <recommendedName>
        <fullName evidence="2">LysM domain-containing protein</fullName>
    </recommendedName>
</protein>
<dbReference type="PANTHER" id="PTHR20932">
    <property type="entry name" value="LYSM AND PUTATIVE PEPTIDOGLYCAN-BINDING DOMAIN-CONTAINING PROTEIN"/>
    <property type="match status" value="1"/>
</dbReference>
<dbReference type="PANTHER" id="PTHR20932:SF8">
    <property type="entry name" value="LD22649P"/>
    <property type="match status" value="1"/>
</dbReference>
<feature type="domain" description="LysM" evidence="2">
    <location>
        <begin position="24"/>
        <end position="68"/>
    </location>
</feature>
<dbReference type="Proteomes" id="UP001314263">
    <property type="component" value="Unassembled WGS sequence"/>
</dbReference>
<evidence type="ECO:0000259" key="2">
    <source>
        <dbReference type="PROSITE" id="PS51782"/>
    </source>
</evidence>
<name>A0AAV1HUV9_9CHLO</name>
<keyword evidence="4" id="KW-1185">Reference proteome</keyword>
<accession>A0AAV1HUV9</accession>
<organism evidence="3 4">
    <name type="scientific">Coccomyxa viridis</name>
    <dbReference type="NCBI Taxonomy" id="1274662"/>
    <lineage>
        <taxon>Eukaryota</taxon>
        <taxon>Viridiplantae</taxon>
        <taxon>Chlorophyta</taxon>
        <taxon>core chlorophytes</taxon>
        <taxon>Trebouxiophyceae</taxon>
        <taxon>Trebouxiophyceae incertae sedis</taxon>
        <taxon>Coccomyxaceae</taxon>
        <taxon>Coccomyxa</taxon>
    </lineage>
</organism>
<dbReference type="InterPro" id="IPR045030">
    <property type="entry name" value="LYSM1-4"/>
</dbReference>
<feature type="region of interest" description="Disordered" evidence="1">
    <location>
        <begin position="295"/>
        <end position="348"/>
    </location>
</feature>
<dbReference type="InterPro" id="IPR018392">
    <property type="entry name" value="LysM"/>
</dbReference>
<dbReference type="PROSITE" id="PS51782">
    <property type="entry name" value="LYSM"/>
    <property type="match status" value="1"/>
</dbReference>
<feature type="region of interest" description="Disordered" evidence="1">
    <location>
        <begin position="169"/>
        <end position="279"/>
    </location>
</feature>
<evidence type="ECO:0000313" key="3">
    <source>
        <dbReference type="EMBL" id="CAK0740559.1"/>
    </source>
</evidence>